<dbReference type="GO" id="GO:0009251">
    <property type="term" value="P:glucan catabolic process"/>
    <property type="evidence" value="ECO:0007669"/>
    <property type="project" value="TreeGrafter"/>
</dbReference>
<keyword evidence="5" id="KW-0378">Hydrolase</keyword>
<evidence type="ECO:0000313" key="8">
    <source>
        <dbReference type="EMBL" id="OWJ67687.1"/>
    </source>
</evidence>
<dbReference type="InterPro" id="IPR001764">
    <property type="entry name" value="Glyco_hydro_3_N"/>
</dbReference>
<protein>
    <recommendedName>
        <fullName evidence="3">beta-glucosidase</fullName>
        <ecNumber evidence="3">3.2.1.21</ecNumber>
    </recommendedName>
</protein>
<evidence type="ECO:0000256" key="2">
    <source>
        <dbReference type="ARBA" id="ARBA00005336"/>
    </source>
</evidence>
<comment type="caution">
    <text evidence="8">The sequence shown here is derived from an EMBL/GenBank/DDBJ whole genome shotgun (WGS) entry which is preliminary data.</text>
</comment>
<dbReference type="PANTHER" id="PTHR30620">
    <property type="entry name" value="PERIPLASMIC BETA-GLUCOSIDASE-RELATED"/>
    <property type="match status" value="1"/>
</dbReference>
<dbReference type="SMART" id="SM01217">
    <property type="entry name" value="Fn3_like"/>
    <property type="match status" value="1"/>
</dbReference>
<comment type="catalytic activity">
    <reaction evidence="1">
        <text>Hydrolysis of terminal, non-reducing beta-D-glucosyl residues with release of beta-D-glucose.</text>
        <dbReference type="EC" id="3.2.1.21"/>
    </reaction>
</comment>
<dbReference type="Proteomes" id="UP000196655">
    <property type="component" value="Unassembled WGS sequence"/>
</dbReference>
<dbReference type="PRINTS" id="PR00133">
    <property type="entry name" value="GLHYDRLASE3"/>
</dbReference>
<dbReference type="InterPro" id="IPR026891">
    <property type="entry name" value="Fn3-like"/>
</dbReference>
<evidence type="ECO:0000256" key="5">
    <source>
        <dbReference type="ARBA" id="ARBA00022801"/>
    </source>
</evidence>
<evidence type="ECO:0000259" key="7">
    <source>
        <dbReference type="SMART" id="SM01217"/>
    </source>
</evidence>
<gene>
    <name evidence="8" type="ORF">BWR60_08360</name>
</gene>
<name>A0A211ZRF3_9PROT</name>
<dbReference type="RefSeq" id="WP_088150545.1">
    <property type="nucleotide sequence ID" value="NZ_NHON01000011.1"/>
</dbReference>
<evidence type="ECO:0000313" key="9">
    <source>
        <dbReference type="Proteomes" id="UP000196655"/>
    </source>
</evidence>
<accession>A0A211ZRF3</accession>
<organism evidence="8 9">
    <name type="scientific">Inquilinus limosus</name>
    <dbReference type="NCBI Taxonomy" id="171674"/>
    <lineage>
        <taxon>Bacteria</taxon>
        <taxon>Pseudomonadati</taxon>
        <taxon>Pseudomonadota</taxon>
        <taxon>Alphaproteobacteria</taxon>
        <taxon>Rhodospirillales</taxon>
        <taxon>Rhodospirillaceae</taxon>
        <taxon>Inquilinus</taxon>
    </lineage>
</organism>
<feature type="domain" description="Fibronectin type III-like" evidence="7">
    <location>
        <begin position="627"/>
        <end position="696"/>
    </location>
</feature>
<dbReference type="Gene3D" id="3.40.50.1700">
    <property type="entry name" value="Glycoside hydrolase family 3 C-terminal domain"/>
    <property type="match status" value="1"/>
</dbReference>
<evidence type="ECO:0000256" key="4">
    <source>
        <dbReference type="ARBA" id="ARBA00022729"/>
    </source>
</evidence>
<dbReference type="InterPro" id="IPR036881">
    <property type="entry name" value="Glyco_hydro_3_C_sf"/>
</dbReference>
<dbReference type="EC" id="3.2.1.21" evidence="3"/>
<dbReference type="InterPro" id="IPR051915">
    <property type="entry name" value="Cellulose_Degrad_GH3"/>
</dbReference>
<evidence type="ECO:0000256" key="1">
    <source>
        <dbReference type="ARBA" id="ARBA00000448"/>
    </source>
</evidence>
<dbReference type="Gene3D" id="2.60.40.10">
    <property type="entry name" value="Immunoglobulins"/>
    <property type="match status" value="1"/>
</dbReference>
<dbReference type="PANTHER" id="PTHR30620:SF16">
    <property type="entry name" value="LYSOSOMAL BETA GLUCOSIDASE"/>
    <property type="match status" value="1"/>
</dbReference>
<keyword evidence="9" id="KW-1185">Reference proteome</keyword>
<keyword evidence="6" id="KW-0326">Glycosidase</keyword>
<dbReference type="OrthoDB" id="9781691at2"/>
<dbReference type="Pfam" id="PF00933">
    <property type="entry name" value="Glyco_hydro_3"/>
    <property type="match status" value="1"/>
</dbReference>
<dbReference type="SUPFAM" id="SSF51445">
    <property type="entry name" value="(Trans)glycosidases"/>
    <property type="match status" value="1"/>
</dbReference>
<dbReference type="InterPro" id="IPR013783">
    <property type="entry name" value="Ig-like_fold"/>
</dbReference>
<dbReference type="Pfam" id="PF14310">
    <property type="entry name" value="Fn3-like"/>
    <property type="match status" value="1"/>
</dbReference>
<dbReference type="AlphaFoldDB" id="A0A211ZRF3"/>
<reference evidence="9" key="1">
    <citation type="submission" date="2017-05" db="EMBL/GenBank/DDBJ databases">
        <authorList>
            <person name="Macchi M."/>
            <person name="Festa S."/>
            <person name="Coppotelli B.M."/>
            <person name="Morelli I.S."/>
        </authorList>
    </citation>
    <scope>NUCLEOTIDE SEQUENCE [LARGE SCALE GENOMIC DNA]</scope>
    <source>
        <strain evidence="9">I</strain>
    </source>
</reference>
<dbReference type="SUPFAM" id="SSF52279">
    <property type="entry name" value="Beta-D-glucan exohydrolase, C-terminal domain"/>
    <property type="match status" value="1"/>
</dbReference>
<sequence length="710" mass="75388">MDRIETLLAAMTLDEKIGQLTMMSSNLAVTGPVLPGDVTEGIRAGRIGSLFNHWGPERVRETQRLAVEETRLKIPLFFAFDVIHGHRTIFPIPLAEAALFSPELWERTAREAAMEAAEDGLDLVFSPMLDIARDPRWGRISEGPGEDPWLGSRIAEAKVHGYQTADLAAPDAVAACAKHYLAYGAALAGRDYNSADVSDHAIREVYLPPFAAALAAGAATVMPAFNDVAGVPMTANARLLRGTLLGELGFDGAVISDYNAIMELLPHGVAGDAVEAAALALKAGVDMDMMSGAYAAGLPKALERGLVTQDEIDDAVRRVLRLKQRLGLFDDPYRRVVAVPDAFHAAERRRLAREVAAKSIVLLTNKGVLPLATSAKRIAVIGPLADARSEMLGSWAGAGRWEEAVTILEGVKAALPQAEIAYVPGTEIETGGDAGIAAAVQAARGADVVLLCVGEAAIMSGEAASRARPELPGRQRNLAEAVLDLGVPVVTLLTSGRPLMLPWLFERAAAVAATWFLGHEAGHAVADVLTGAVNPSGRLPVTWPRDVGQVPIYFGERNTGRPTDPDQHYTSKYIDIPATPQFAFGHGLSYSRFALSDLRLSAPMLRPGETLTVEVTVTNTGAVAGEETVLLFIHDPVASVARPLLELKGMAKAALAPGRKQVLSLALAAEALAFPGLDLKPVLEAGEIEILVGTRAERSELLSAMIRVEV</sequence>
<dbReference type="FunFam" id="3.20.20.300:FF:000005">
    <property type="entry name" value="Periplasmic beta-glucosidase"/>
    <property type="match status" value="1"/>
</dbReference>
<dbReference type="EMBL" id="NHON01000011">
    <property type="protein sequence ID" value="OWJ67687.1"/>
    <property type="molecule type" value="Genomic_DNA"/>
</dbReference>
<evidence type="ECO:0000256" key="3">
    <source>
        <dbReference type="ARBA" id="ARBA00012744"/>
    </source>
</evidence>
<dbReference type="InterPro" id="IPR017853">
    <property type="entry name" value="GH"/>
</dbReference>
<keyword evidence="4" id="KW-0732">Signal</keyword>
<dbReference type="Pfam" id="PF01915">
    <property type="entry name" value="Glyco_hydro_3_C"/>
    <property type="match status" value="1"/>
</dbReference>
<dbReference type="InterPro" id="IPR002772">
    <property type="entry name" value="Glyco_hydro_3_C"/>
</dbReference>
<evidence type="ECO:0000256" key="6">
    <source>
        <dbReference type="ARBA" id="ARBA00023295"/>
    </source>
</evidence>
<dbReference type="Gene3D" id="3.20.20.300">
    <property type="entry name" value="Glycoside hydrolase, family 3, N-terminal domain"/>
    <property type="match status" value="1"/>
</dbReference>
<dbReference type="InterPro" id="IPR036962">
    <property type="entry name" value="Glyco_hydro_3_N_sf"/>
</dbReference>
<comment type="similarity">
    <text evidence="2">Belongs to the glycosyl hydrolase 3 family.</text>
</comment>
<dbReference type="GO" id="GO:0008422">
    <property type="term" value="F:beta-glucosidase activity"/>
    <property type="evidence" value="ECO:0007669"/>
    <property type="project" value="UniProtKB-EC"/>
</dbReference>
<dbReference type="STRING" id="1122125.GCA_000423185_03292"/>
<proteinExistence type="inferred from homology"/>